<accession>A0A5R8K7M4</accession>
<evidence type="ECO:0000259" key="3">
    <source>
        <dbReference type="Pfam" id="PF08338"/>
    </source>
</evidence>
<evidence type="ECO:0000259" key="2">
    <source>
        <dbReference type="Pfam" id="PF01370"/>
    </source>
</evidence>
<dbReference type="SUPFAM" id="SSF51735">
    <property type="entry name" value="NAD(P)-binding Rossmann-fold domains"/>
    <property type="match status" value="1"/>
</dbReference>
<dbReference type="InterPro" id="IPR010099">
    <property type="entry name" value="SDR39U1"/>
</dbReference>
<sequence length="298" mass="32123">MRIGITGATGFVGRALVAGALARGHEVVAFSRGKDVSIPGVKEVRPILTEGAKALDLAGLDALVHLAGENVFGVWTTEKKRRIYDSRVDLTRRIAADVLKAESLKVWVSGSGSGAYGDRGDEILTEQSSAPGAGFLAEVCRDWEGAALAVAADSEKTRVVVIRTGMVLGKDGGAWPMLRKVFAMFLGSPLGSGKQWVPWIHLDDEVGMILHALEHEGCKGPMNLGSPNPVTNEQMTREMAKRIKRPVMPKVPKFMLKLVMGDLSEVVLASQRMEPKLALETGYQFKHVRLADALATLD</sequence>
<dbReference type="OrthoDB" id="9801773at2"/>
<organism evidence="4 5">
    <name type="scientific">Phragmitibacter flavus</name>
    <dbReference type="NCBI Taxonomy" id="2576071"/>
    <lineage>
        <taxon>Bacteria</taxon>
        <taxon>Pseudomonadati</taxon>
        <taxon>Verrucomicrobiota</taxon>
        <taxon>Verrucomicrobiia</taxon>
        <taxon>Verrucomicrobiales</taxon>
        <taxon>Verrucomicrobiaceae</taxon>
        <taxon>Phragmitibacter</taxon>
    </lineage>
</organism>
<dbReference type="PANTHER" id="PTHR11092:SF0">
    <property type="entry name" value="EPIMERASE FAMILY PROTEIN SDR39U1"/>
    <property type="match status" value="1"/>
</dbReference>
<dbReference type="InterPro" id="IPR036291">
    <property type="entry name" value="NAD(P)-bd_dom_sf"/>
</dbReference>
<gene>
    <name evidence="4" type="ORF">FEM03_23310</name>
</gene>
<dbReference type="PANTHER" id="PTHR11092">
    <property type="entry name" value="SUGAR NUCLEOTIDE EPIMERASE RELATED"/>
    <property type="match status" value="1"/>
</dbReference>
<dbReference type="Pfam" id="PF08338">
    <property type="entry name" value="DUF1731"/>
    <property type="match status" value="1"/>
</dbReference>
<dbReference type="InterPro" id="IPR013549">
    <property type="entry name" value="DUF1731"/>
</dbReference>
<dbReference type="Proteomes" id="UP000306196">
    <property type="component" value="Unassembled WGS sequence"/>
</dbReference>
<dbReference type="EMBL" id="VAUV01000027">
    <property type="protein sequence ID" value="TLD68348.1"/>
    <property type="molecule type" value="Genomic_DNA"/>
</dbReference>
<evidence type="ECO:0000313" key="4">
    <source>
        <dbReference type="EMBL" id="TLD68348.1"/>
    </source>
</evidence>
<feature type="domain" description="DUF1731" evidence="3">
    <location>
        <begin position="251"/>
        <end position="296"/>
    </location>
</feature>
<reference evidence="4 5" key="1">
    <citation type="submission" date="2019-05" db="EMBL/GenBank/DDBJ databases">
        <title>Verrucobacter flavum gen. nov., sp. nov. a new member of the family Verrucomicrobiaceae.</title>
        <authorList>
            <person name="Szuroczki S."/>
            <person name="Abbaszade G."/>
            <person name="Szabo A."/>
            <person name="Felfoldi T."/>
            <person name="Schumann P."/>
            <person name="Boka K."/>
            <person name="Keki Z."/>
            <person name="Toumi M."/>
            <person name="Toth E."/>
        </authorList>
    </citation>
    <scope>NUCLEOTIDE SEQUENCE [LARGE SCALE GENOMIC DNA]</scope>
    <source>
        <strain evidence="4 5">MG-N-17</strain>
    </source>
</reference>
<proteinExistence type="inferred from homology"/>
<dbReference type="NCBIfam" id="TIGR01777">
    <property type="entry name" value="yfcH"/>
    <property type="match status" value="1"/>
</dbReference>
<dbReference type="Gene3D" id="3.40.50.720">
    <property type="entry name" value="NAD(P)-binding Rossmann-like Domain"/>
    <property type="match status" value="1"/>
</dbReference>
<protein>
    <submittedName>
        <fullName evidence="4">TIGR01777 family protein</fullName>
    </submittedName>
</protein>
<comment type="similarity">
    <text evidence="1">Belongs to the NAD(P)-dependent epimerase/dehydratase family. SDR39U1 subfamily.</text>
</comment>
<dbReference type="Pfam" id="PF01370">
    <property type="entry name" value="Epimerase"/>
    <property type="match status" value="1"/>
</dbReference>
<keyword evidence="5" id="KW-1185">Reference proteome</keyword>
<evidence type="ECO:0000313" key="5">
    <source>
        <dbReference type="Proteomes" id="UP000306196"/>
    </source>
</evidence>
<comment type="caution">
    <text evidence="4">The sequence shown here is derived from an EMBL/GenBank/DDBJ whole genome shotgun (WGS) entry which is preliminary data.</text>
</comment>
<evidence type="ECO:0000256" key="1">
    <source>
        <dbReference type="ARBA" id="ARBA00009353"/>
    </source>
</evidence>
<dbReference type="AlphaFoldDB" id="A0A5R8K7M4"/>
<dbReference type="InterPro" id="IPR001509">
    <property type="entry name" value="Epimerase_deHydtase"/>
</dbReference>
<name>A0A5R8K7M4_9BACT</name>
<feature type="domain" description="NAD-dependent epimerase/dehydratase" evidence="2">
    <location>
        <begin position="5"/>
        <end position="225"/>
    </location>
</feature>